<protein>
    <submittedName>
        <fullName evidence="3">DUF4880 domain-containing protein</fullName>
    </submittedName>
</protein>
<dbReference type="EMBL" id="SRXT01000009">
    <property type="protein sequence ID" value="TGX49113.1"/>
    <property type="molecule type" value="Genomic_DNA"/>
</dbReference>
<dbReference type="PANTHER" id="PTHR30273:SF2">
    <property type="entry name" value="PROTEIN FECR"/>
    <property type="match status" value="1"/>
</dbReference>
<evidence type="ECO:0000313" key="4">
    <source>
        <dbReference type="Proteomes" id="UP000306147"/>
    </source>
</evidence>
<dbReference type="Gene3D" id="2.60.120.1440">
    <property type="match status" value="1"/>
</dbReference>
<evidence type="ECO:0000259" key="2">
    <source>
        <dbReference type="Pfam" id="PF16220"/>
    </source>
</evidence>
<proteinExistence type="predicted"/>
<dbReference type="InterPro" id="IPR006860">
    <property type="entry name" value="FecR"/>
</dbReference>
<dbReference type="PANTHER" id="PTHR30273">
    <property type="entry name" value="PERIPLASMIC SIGNAL SENSOR AND SIGMA FACTOR ACTIVATOR FECR-RELATED"/>
    <property type="match status" value="1"/>
</dbReference>
<comment type="caution">
    <text evidence="3">The sequence shown here is derived from an EMBL/GenBank/DDBJ whole genome shotgun (WGS) entry which is preliminary data.</text>
</comment>
<dbReference type="GO" id="GO:0016989">
    <property type="term" value="F:sigma factor antagonist activity"/>
    <property type="evidence" value="ECO:0007669"/>
    <property type="project" value="TreeGrafter"/>
</dbReference>
<evidence type="ECO:0000313" key="3">
    <source>
        <dbReference type="EMBL" id="TGX49113.1"/>
    </source>
</evidence>
<reference evidence="3 4" key="1">
    <citation type="submission" date="2019-04" db="EMBL/GenBank/DDBJ databases">
        <title>Sphingomonas psychrotolerans sp. nov., isolated from soil in the Tianshan Mountains, Xinjiang, China.</title>
        <authorList>
            <person name="Luo Y."/>
            <person name="Sheng H."/>
        </authorList>
    </citation>
    <scope>NUCLEOTIDE SEQUENCE [LARGE SCALE GENOMIC DNA]</scope>
    <source>
        <strain evidence="3 4">ZFGT-11</strain>
    </source>
</reference>
<dbReference type="Pfam" id="PF16220">
    <property type="entry name" value="DUF4880"/>
    <property type="match status" value="1"/>
</dbReference>
<gene>
    <name evidence="3" type="ORF">E5A73_19910</name>
</gene>
<evidence type="ECO:0000259" key="1">
    <source>
        <dbReference type="Pfam" id="PF04773"/>
    </source>
</evidence>
<dbReference type="InterPro" id="IPR032623">
    <property type="entry name" value="FecR_N"/>
</dbReference>
<name>A0A4S1X0D2_9SPHN</name>
<organism evidence="3 4">
    <name type="scientific">Sphingomonas gei</name>
    <dbReference type="NCBI Taxonomy" id="1395960"/>
    <lineage>
        <taxon>Bacteria</taxon>
        <taxon>Pseudomonadati</taxon>
        <taxon>Pseudomonadota</taxon>
        <taxon>Alphaproteobacteria</taxon>
        <taxon>Sphingomonadales</taxon>
        <taxon>Sphingomonadaceae</taxon>
        <taxon>Sphingomonas</taxon>
    </lineage>
</organism>
<feature type="domain" description="FecR protein" evidence="1">
    <location>
        <begin position="124"/>
        <end position="215"/>
    </location>
</feature>
<sequence>MADPACNDNPDNSSEKIDREASSWLIRLDDDRDDMALREAFNVWVTSDPRHAAAWQETLRIAGTIALVQHNVPVPAQAAVALRSGTGRLKRWQGAWSGVAAVAIASCAAWLMLPDALIALRADHLTATAEVKTITLPDGSNVTLAPSSAISVLIAGGRRDVHLLRGEAYFDVVHDVNRPFRVLAGESETRVLGTAFDVTLTDSAAGVAVSRGAVQVSLPARAGNAREMLPAGESVSVDWQGSVRREHVRPDRVAAWRQGRIIVADESVSEVIAALRPWYRGYILARGPGLESRRVTGLYDLRDPDAALVALARAQRIEVRNLSPWLKVVTVE</sequence>
<dbReference type="InterPro" id="IPR012373">
    <property type="entry name" value="Ferrdict_sens_TM"/>
</dbReference>
<dbReference type="AlphaFoldDB" id="A0A4S1X0D2"/>
<dbReference type="Pfam" id="PF04773">
    <property type="entry name" value="FecR"/>
    <property type="match status" value="1"/>
</dbReference>
<feature type="domain" description="FecR N-terminal" evidence="2">
    <location>
        <begin position="19"/>
        <end position="59"/>
    </location>
</feature>
<dbReference type="RefSeq" id="WP_135965606.1">
    <property type="nucleotide sequence ID" value="NZ_SRXT01000009.1"/>
</dbReference>
<dbReference type="OrthoDB" id="9798846at2"/>
<dbReference type="PIRSF" id="PIRSF018266">
    <property type="entry name" value="FecR"/>
    <property type="match status" value="1"/>
</dbReference>
<dbReference type="Proteomes" id="UP000306147">
    <property type="component" value="Unassembled WGS sequence"/>
</dbReference>
<keyword evidence="4" id="KW-1185">Reference proteome</keyword>
<accession>A0A4S1X0D2</accession>